<dbReference type="PROSITE" id="PS51257">
    <property type="entry name" value="PROKAR_LIPOPROTEIN"/>
    <property type="match status" value="1"/>
</dbReference>
<dbReference type="Pfam" id="PF05481">
    <property type="entry name" value="Myco_19_kDa"/>
    <property type="match status" value="1"/>
</dbReference>
<evidence type="ECO:0000256" key="4">
    <source>
        <dbReference type="ARBA" id="ARBA00023139"/>
    </source>
</evidence>
<keyword evidence="4" id="KW-0564">Palmitate</keyword>
<feature type="compositionally biased region" description="Low complexity" evidence="6">
    <location>
        <begin position="27"/>
        <end position="43"/>
    </location>
</feature>
<feature type="signal peptide" evidence="7">
    <location>
        <begin position="1"/>
        <end position="22"/>
    </location>
</feature>
<evidence type="ECO:0000313" key="8">
    <source>
        <dbReference type="EMBL" id="VDM91131.1"/>
    </source>
</evidence>
<keyword evidence="3" id="KW-0472">Membrane</keyword>
<accession>A0A447GKY2</accession>
<evidence type="ECO:0000313" key="9">
    <source>
        <dbReference type="Proteomes" id="UP000269998"/>
    </source>
</evidence>
<evidence type="ECO:0000256" key="7">
    <source>
        <dbReference type="SAM" id="SignalP"/>
    </source>
</evidence>
<dbReference type="OrthoDB" id="4376250at2"/>
<dbReference type="EMBL" id="LR130759">
    <property type="protein sequence ID" value="VDM91131.1"/>
    <property type="molecule type" value="Genomic_DNA"/>
</dbReference>
<protein>
    <submittedName>
        <fullName evidence="8">Mycobacterium 19 kDa lipoprotein antigen</fullName>
    </submittedName>
</protein>
<dbReference type="RefSeq" id="WP_158018703.1">
    <property type="nucleotide sequence ID" value="NZ_CBCSKE010000026.1"/>
</dbReference>
<dbReference type="InterPro" id="IPR008691">
    <property type="entry name" value="LpqH"/>
</dbReference>
<dbReference type="KEGG" id="mbai:MB901379_04746"/>
<feature type="chain" id="PRO_5019016729" evidence="7">
    <location>
        <begin position="23"/>
        <end position="162"/>
    </location>
</feature>
<gene>
    <name evidence="8" type="ORF">MB901379_04746</name>
</gene>
<keyword evidence="2 7" id="KW-0732">Signal</keyword>
<keyword evidence="1" id="KW-1003">Cell membrane</keyword>
<keyword evidence="9" id="KW-1185">Reference proteome</keyword>
<evidence type="ECO:0000256" key="5">
    <source>
        <dbReference type="ARBA" id="ARBA00023288"/>
    </source>
</evidence>
<evidence type="ECO:0000256" key="1">
    <source>
        <dbReference type="ARBA" id="ARBA00022475"/>
    </source>
</evidence>
<name>A0A447GKY2_9MYCO</name>
<reference evidence="9" key="1">
    <citation type="submission" date="2018-02" db="EMBL/GenBank/DDBJ databases">
        <authorList>
            <person name="Seth-Smith MB H."/>
            <person name="Seth-Smith H."/>
        </authorList>
    </citation>
    <scope>NUCLEOTIDE SEQUENCE [LARGE SCALE GENOMIC DNA]</scope>
</reference>
<keyword evidence="5 8" id="KW-0449">Lipoprotein</keyword>
<evidence type="ECO:0000256" key="3">
    <source>
        <dbReference type="ARBA" id="ARBA00023136"/>
    </source>
</evidence>
<evidence type="ECO:0000256" key="6">
    <source>
        <dbReference type="SAM" id="MobiDB-lite"/>
    </source>
</evidence>
<dbReference type="Proteomes" id="UP000269998">
    <property type="component" value="Chromosome"/>
</dbReference>
<dbReference type="GO" id="GO:0016020">
    <property type="term" value="C:membrane"/>
    <property type="evidence" value="ECO:0007669"/>
    <property type="project" value="InterPro"/>
</dbReference>
<evidence type="ECO:0000256" key="2">
    <source>
        <dbReference type="ARBA" id="ARBA00022729"/>
    </source>
</evidence>
<organism evidence="8 9">
    <name type="scientific">Mycobacterium basiliense</name>
    <dbReference type="NCBI Taxonomy" id="2094119"/>
    <lineage>
        <taxon>Bacteria</taxon>
        <taxon>Bacillati</taxon>
        <taxon>Actinomycetota</taxon>
        <taxon>Actinomycetes</taxon>
        <taxon>Mycobacteriales</taxon>
        <taxon>Mycobacteriaceae</taxon>
        <taxon>Mycobacterium</taxon>
    </lineage>
</organism>
<proteinExistence type="predicted"/>
<dbReference type="AlphaFoldDB" id="A0A447GKY2"/>
<feature type="region of interest" description="Disordered" evidence="6">
    <location>
        <begin position="23"/>
        <end position="56"/>
    </location>
</feature>
<sequence precursor="true">MKRGLTVAVAGAAILVAGLSGCSSNKSTTSSSGTSSTGATSASTGGGSGASGTKVTIDGQDQHVTGSVVCTTAAGNVNIAIGGAATGIAAVLTDANPPEVKSVGLGNVNGVTLGYTSGTGQGKAEASKDGSTYKITGTATGVDMANPMSPVNKPFEIDVTCP</sequence>